<evidence type="ECO:0000313" key="2">
    <source>
        <dbReference type="Proteomes" id="UP000195967"/>
    </source>
</evidence>
<dbReference type="Proteomes" id="UP000195967">
    <property type="component" value="Unassembled WGS sequence"/>
</dbReference>
<evidence type="ECO:0000313" key="1">
    <source>
        <dbReference type="EMBL" id="OUT12566.1"/>
    </source>
</evidence>
<accession>A0A1Y5MVF0</accession>
<sequence length="165" mass="18225">MAWGKKVSLEFKEKVIEICINLKINPDFLMSCMAFETGETFSASIKNPVASAIGLIQFLEITAASLGTTTLKLANMSEVEQLEYVEKYFMPYAGKIETIEDIYMAIIYPKAIGKSNDYVLFSSSSSSYIANKGLDKNMDGSITKEEAAAKVKEKLEKGLKKGYKG</sequence>
<protein>
    <submittedName>
        <fullName evidence="1">Lytic transglycosylase</fullName>
    </submittedName>
</protein>
<gene>
    <name evidence="1" type="ORF">B9N62_01470</name>
</gene>
<dbReference type="Gene3D" id="1.10.530.10">
    <property type="match status" value="1"/>
</dbReference>
<dbReference type="EMBL" id="NDYO01000002">
    <property type="protein sequence ID" value="OUT12566.1"/>
    <property type="molecule type" value="Genomic_DNA"/>
</dbReference>
<organism evidence="1 2">
    <name type="scientific">Campylobacter concisus</name>
    <dbReference type="NCBI Taxonomy" id="199"/>
    <lineage>
        <taxon>Bacteria</taxon>
        <taxon>Pseudomonadati</taxon>
        <taxon>Campylobacterota</taxon>
        <taxon>Epsilonproteobacteria</taxon>
        <taxon>Campylobacterales</taxon>
        <taxon>Campylobacteraceae</taxon>
        <taxon>Campylobacter</taxon>
    </lineage>
</organism>
<comment type="caution">
    <text evidence="1">The sequence shown here is derived from an EMBL/GenBank/DDBJ whole genome shotgun (WGS) entry which is preliminary data.</text>
</comment>
<reference evidence="1 2" key="1">
    <citation type="submission" date="2017-04" db="EMBL/GenBank/DDBJ databases">
        <title>Complete genome of Campylobacter concisus ATCC 33237T and draft genomes for an additional eight well characterized C. concisus strains.</title>
        <authorList>
            <person name="Cornelius A.J."/>
            <person name="Miller W.G."/>
            <person name="Lastovica A.J."/>
            <person name="On S.L."/>
            <person name="French N.P."/>
            <person name="Vandenberg O."/>
            <person name="Biggs P.J."/>
        </authorList>
    </citation>
    <scope>NUCLEOTIDE SEQUENCE [LARGE SCALE GENOMIC DNA]</scope>
    <source>
        <strain evidence="1 2">Lasto28.99</strain>
    </source>
</reference>
<dbReference type="AlphaFoldDB" id="A0A1Y5MVF0"/>
<proteinExistence type="predicted"/>
<name>A0A1Y5MVF0_9BACT</name>